<proteinExistence type="inferred from homology"/>
<dbReference type="GO" id="GO:0003677">
    <property type="term" value="F:DNA binding"/>
    <property type="evidence" value="ECO:0007669"/>
    <property type="project" value="UniProtKB-KW"/>
</dbReference>
<keyword evidence="7" id="KW-1185">Reference proteome</keyword>
<dbReference type="SUPFAM" id="SSF46785">
    <property type="entry name" value="Winged helix' DNA-binding domain"/>
    <property type="match status" value="1"/>
</dbReference>
<dbReference type="Gene3D" id="1.10.10.10">
    <property type="entry name" value="Winged helix-like DNA-binding domain superfamily/Winged helix DNA-binding domain"/>
    <property type="match status" value="1"/>
</dbReference>
<evidence type="ECO:0000256" key="4">
    <source>
        <dbReference type="ARBA" id="ARBA00023163"/>
    </source>
</evidence>
<evidence type="ECO:0000256" key="3">
    <source>
        <dbReference type="ARBA" id="ARBA00023125"/>
    </source>
</evidence>
<dbReference type="InterPro" id="IPR050950">
    <property type="entry name" value="HTH-type_LysR_regulators"/>
</dbReference>
<keyword evidence="3" id="KW-0238">DNA-binding</keyword>
<comment type="caution">
    <text evidence="6">The sequence shown here is derived from an EMBL/GenBank/DDBJ whole genome shotgun (WGS) entry which is preliminary data.</text>
</comment>
<keyword evidence="4" id="KW-0804">Transcription</keyword>
<dbReference type="Proteomes" id="UP000317316">
    <property type="component" value="Unassembled WGS sequence"/>
</dbReference>
<organism evidence="6 7">
    <name type="scientific">Psychrobacillus lasiicapitis</name>
    <dbReference type="NCBI Taxonomy" id="1636719"/>
    <lineage>
        <taxon>Bacteria</taxon>
        <taxon>Bacillati</taxon>
        <taxon>Bacillota</taxon>
        <taxon>Bacilli</taxon>
        <taxon>Bacillales</taxon>
        <taxon>Bacillaceae</taxon>
        <taxon>Psychrobacillus</taxon>
    </lineage>
</organism>
<dbReference type="FunFam" id="1.10.10.10:FF:000001">
    <property type="entry name" value="LysR family transcriptional regulator"/>
    <property type="match status" value="1"/>
</dbReference>
<dbReference type="RefSeq" id="WP_142537106.1">
    <property type="nucleotide sequence ID" value="NZ_BMIE01000002.1"/>
</dbReference>
<evidence type="ECO:0000313" key="7">
    <source>
        <dbReference type="Proteomes" id="UP000317316"/>
    </source>
</evidence>
<sequence>MDIRQLHYYREIVKQGSISKAAEILHIAQPPLSQLLKKLETELGTTLIHRYRQKWELSETGQLLYQYAEQLLNQTEEVKRRIHELEEGTAGIVRIGVSSACSNMLTDYIAEFRSEFSQVKINIFSGDSEGLLKKLTQKEIDIALLIRPNDTEQYVKKSLNKQPAILMVPNSWTASLSAQPTLKEIAHLPFIMLGAMEGHSFHENIKKAFDEFGLKPNIIVECRDLPMVVALVNRGLGISIIPRMHYESFFSEHFRIYELQQFDFSVEPVLMKLKEEPISKASAQFWEMVK</sequence>
<name>A0A544THB7_9BACI</name>
<dbReference type="PANTHER" id="PTHR30419:SF28">
    <property type="entry name" value="HTH-TYPE TRANSCRIPTIONAL REGULATOR BSDA"/>
    <property type="match status" value="1"/>
</dbReference>
<evidence type="ECO:0000256" key="2">
    <source>
        <dbReference type="ARBA" id="ARBA00023015"/>
    </source>
</evidence>
<dbReference type="PROSITE" id="PS50931">
    <property type="entry name" value="HTH_LYSR"/>
    <property type="match status" value="1"/>
</dbReference>
<protein>
    <submittedName>
        <fullName evidence="6">LysR family transcriptional regulator</fullName>
    </submittedName>
</protein>
<dbReference type="Pfam" id="PF03466">
    <property type="entry name" value="LysR_substrate"/>
    <property type="match status" value="1"/>
</dbReference>
<dbReference type="GO" id="GO:0003700">
    <property type="term" value="F:DNA-binding transcription factor activity"/>
    <property type="evidence" value="ECO:0007669"/>
    <property type="project" value="InterPro"/>
</dbReference>
<dbReference type="AlphaFoldDB" id="A0A544THB7"/>
<dbReference type="EMBL" id="VDGH01000001">
    <property type="protein sequence ID" value="TQR16862.1"/>
    <property type="molecule type" value="Genomic_DNA"/>
</dbReference>
<dbReference type="SUPFAM" id="SSF53850">
    <property type="entry name" value="Periplasmic binding protein-like II"/>
    <property type="match status" value="1"/>
</dbReference>
<evidence type="ECO:0000256" key="1">
    <source>
        <dbReference type="ARBA" id="ARBA00009437"/>
    </source>
</evidence>
<dbReference type="CDD" id="cd05466">
    <property type="entry name" value="PBP2_LTTR_substrate"/>
    <property type="match status" value="1"/>
</dbReference>
<dbReference type="Gene3D" id="3.40.190.290">
    <property type="match status" value="1"/>
</dbReference>
<dbReference type="InterPro" id="IPR036388">
    <property type="entry name" value="WH-like_DNA-bd_sf"/>
</dbReference>
<dbReference type="InterPro" id="IPR036390">
    <property type="entry name" value="WH_DNA-bd_sf"/>
</dbReference>
<feature type="domain" description="HTH lysR-type" evidence="5">
    <location>
        <begin position="1"/>
        <end position="58"/>
    </location>
</feature>
<dbReference type="InterPro" id="IPR005119">
    <property type="entry name" value="LysR_subst-bd"/>
</dbReference>
<keyword evidence="2" id="KW-0805">Transcription regulation</keyword>
<dbReference type="OrthoDB" id="9803735at2"/>
<gene>
    <name evidence="6" type="ORF">FG382_01515</name>
</gene>
<accession>A0A544THB7</accession>
<evidence type="ECO:0000313" key="6">
    <source>
        <dbReference type="EMBL" id="TQR16862.1"/>
    </source>
</evidence>
<evidence type="ECO:0000259" key="5">
    <source>
        <dbReference type="PROSITE" id="PS50931"/>
    </source>
</evidence>
<reference evidence="6 7" key="1">
    <citation type="submission" date="2019-05" db="EMBL/GenBank/DDBJ databases">
        <title>Psychrobacillus vulpis sp. nov., a new species isolated from feces of a red fox that inhabits in The Tablas de Daimiel Natural Park, Albacete, Spain.</title>
        <authorList>
            <person name="Rodriguez M."/>
            <person name="Reina J.C."/>
            <person name="Bejar V."/>
            <person name="Llamas I."/>
        </authorList>
    </citation>
    <scope>NUCLEOTIDE SEQUENCE [LARGE SCALE GENOMIC DNA]</scope>
    <source>
        <strain evidence="6 7">NEAU-3TGS17</strain>
    </source>
</reference>
<dbReference type="PRINTS" id="PR00039">
    <property type="entry name" value="HTHLYSR"/>
</dbReference>
<dbReference type="PANTHER" id="PTHR30419">
    <property type="entry name" value="HTH-TYPE TRANSCRIPTIONAL REGULATOR YBHD"/>
    <property type="match status" value="1"/>
</dbReference>
<comment type="similarity">
    <text evidence="1">Belongs to the LysR transcriptional regulatory family.</text>
</comment>
<dbReference type="Pfam" id="PF00126">
    <property type="entry name" value="HTH_1"/>
    <property type="match status" value="1"/>
</dbReference>
<dbReference type="GO" id="GO:0005829">
    <property type="term" value="C:cytosol"/>
    <property type="evidence" value="ECO:0007669"/>
    <property type="project" value="TreeGrafter"/>
</dbReference>
<dbReference type="InterPro" id="IPR000847">
    <property type="entry name" value="LysR_HTH_N"/>
</dbReference>